<organism evidence="5 6">
    <name type="scientific">Rhizobium sullae</name>
    <name type="common">Rhizobium hedysari</name>
    <dbReference type="NCBI Taxonomy" id="50338"/>
    <lineage>
        <taxon>Bacteria</taxon>
        <taxon>Pseudomonadati</taxon>
        <taxon>Pseudomonadota</taxon>
        <taxon>Alphaproteobacteria</taxon>
        <taxon>Hyphomicrobiales</taxon>
        <taxon>Rhizobiaceae</taxon>
        <taxon>Rhizobium/Agrobacterium group</taxon>
        <taxon>Rhizobium</taxon>
    </lineage>
</organism>
<dbReference type="SUPFAM" id="SSF46689">
    <property type="entry name" value="Homeodomain-like"/>
    <property type="match status" value="1"/>
</dbReference>
<keyword evidence="2" id="KW-0238">DNA-binding</keyword>
<dbReference type="GO" id="GO:0003700">
    <property type="term" value="F:DNA-binding transcription factor activity"/>
    <property type="evidence" value="ECO:0007669"/>
    <property type="project" value="InterPro"/>
</dbReference>
<dbReference type="Gene3D" id="1.10.10.60">
    <property type="entry name" value="Homeodomain-like"/>
    <property type="match status" value="1"/>
</dbReference>
<comment type="caution">
    <text evidence="5">The sequence shown here is derived from an EMBL/GenBank/DDBJ whole genome shotgun (WGS) entry which is preliminary data.</text>
</comment>
<dbReference type="PANTHER" id="PTHR46796">
    <property type="entry name" value="HTH-TYPE TRANSCRIPTIONAL ACTIVATOR RHAS-RELATED"/>
    <property type="match status" value="1"/>
</dbReference>
<dbReference type="InterPro" id="IPR018060">
    <property type="entry name" value="HTH_AraC"/>
</dbReference>
<name>A0A4R3QHD1_RHISU</name>
<keyword evidence="3" id="KW-0804">Transcription</keyword>
<sequence length="357" mass="39613">MDIGEGIVMDNMLEAGAERDIDHKFTCSIEVSTQSFPSDNQFEIFRNAHVGVADLTFCKSADGSFPARLKVWMLGSMLVVSTVLPGKGYAHEWRHVKKAALDNWYLCLPVRPLTRAAGGQTLPHLRCLAKPFEVMVEDEGALSVFLPSDGFVPTSTLESLLHRKIEGALGHLLADYLVLLARSLADVTMAEVPYVVEATRNLIIACLAPSRDRLVDAHRPIGAVVLERAKRLINTRLADHSLTAEVICSELGVSRSRLYRLFEPLGGVAAYIRHERLVRTRAGISNSNDVRAIFHIAEEWGFDDPSAYSRAFRHEFGMTPKEAREVGWVRDVFHVQRENSLRDGGPLTLCQALRGVA</sequence>
<evidence type="ECO:0000256" key="2">
    <source>
        <dbReference type="ARBA" id="ARBA00023125"/>
    </source>
</evidence>
<dbReference type="Proteomes" id="UP000294576">
    <property type="component" value="Unassembled WGS sequence"/>
</dbReference>
<dbReference type="InterPro" id="IPR050204">
    <property type="entry name" value="AraC_XylS_family_regulators"/>
</dbReference>
<evidence type="ECO:0000259" key="4">
    <source>
        <dbReference type="PROSITE" id="PS01124"/>
    </source>
</evidence>
<dbReference type="AlphaFoldDB" id="A0A4R3QHD1"/>
<proteinExistence type="predicted"/>
<evidence type="ECO:0000256" key="1">
    <source>
        <dbReference type="ARBA" id="ARBA00023015"/>
    </source>
</evidence>
<dbReference type="PANTHER" id="PTHR46796:SF6">
    <property type="entry name" value="ARAC SUBFAMILY"/>
    <property type="match status" value="1"/>
</dbReference>
<dbReference type="PROSITE" id="PS01124">
    <property type="entry name" value="HTH_ARAC_FAMILY_2"/>
    <property type="match status" value="1"/>
</dbReference>
<feature type="domain" description="HTH araC/xylS-type" evidence="4">
    <location>
        <begin position="227"/>
        <end position="326"/>
    </location>
</feature>
<evidence type="ECO:0000313" key="6">
    <source>
        <dbReference type="Proteomes" id="UP000294576"/>
    </source>
</evidence>
<protein>
    <submittedName>
        <fullName evidence="5">AraC family transcriptional regulator</fullName>
    </submittedName>
</protein>
<dbReference type="SMART" id="SM00342">
    <property type="entry name" value="HTH_ARAC"/>
    <property type="match status" value="1"/>
</dbReference>
<dbReference type="GO" id="GO:0043565">
    <property type="term" value="F:sequence-specific DNA binding"/>
    <property type="evidence" value="ECO:0007669"/>
    <property type="project" value="InterPro"/>
</dbReference>
<evidence type="ECO:0000313" key="5">
    <source>
        <dbReference type="EMBL" id="TCU20424.1"/>
    </source>
</evidence>
<dbReference type="RefSeq" id="WP_245505677.1">
    <property type="nucleotide sequence ID" value="NZ_SMBH01000001.1"/>
</dbReference>
<keyword evidence="1" id="KW-0805">Transcription regulation</keyword>
<dbReference type="InterPro" id="IPR009057">
    <property type="entry name" value="Homeodomain-like_sf"/>
</dbReference>
<dbReference type="Pfam" id="PF12833">
    <property type="entry name" value="HTH_18"/>
    <property type="match status" value="1"/>
</dbReference>
<accession>A0A4R3QHD1</accession>
<reference evidence="5 6" key="1">
    <citation type="submission" date="2019-03" db="EMBL/GenBank/DDBJ databases">
        <title>Genomic Encyclopedia of Type Strains, Phase IV (KMG-V): Genome sequencing to study the core and pangenomes of soil and plant-associated prokaryotes.</title>
        <authorList>
            <person name="Whitman W."/>
        </authorList>
    </citation>
    <scope>NUCLEOTIDE SEQUENCE [LARGE SCALE GENOMIC DNA]</scope>
    <source>
        <strain evidence="5 6">Hc14</strain>
    </source>
</reference>
<gene>
    <name evidence="5" type="ORF">EV132_101491</name>
</gene>
<evidence type="ECO:0000256" key="3">
    <source>
        <dbReference type="ARBA" id="ARBA00023163"/>
    </source>
</evidence>
<dbReference type="EMBL" id="SMBH01000001">
    <property type="protein sequence ID" value="TCU20424.1"/>
    <property type="molecule type" value="Genomic_DNA"/>
</dbReference>